<evidence type="ECO:0000313" key="2">
    <source>
        <dbReference type="EMBL" id="QLG26499.1"/>
    </source>
</evidence>
<evidence type="ECO:0000259" key="1">
    <source>
        <dbReference type="PROSITE" id="PS50933"/>
    </source>
</evidence>
<evidence type="ECO:0000313" key="3">
    <source>
        <dbReference type="Proteomes" id="UP000509750"/>
    </source>
</evidence>
<accession>A0A7D5K685</accession>
<dbReference type="RefSeq" id="WP_179168074.1">
    <property type="nucleotide sequence ID" value="NZ_CP058529.1"/>
</dbReference>
<protein>
    <submittedName>
        <fullName evidence="2">CHRD domain-containing protein</fullName>
    </submittedName>
</protein>
<dbReference type="AlphaFoldDB" id="A0A7D5K685"/>
<dbReference type="PROSITE" id="PS50933">
    <property type="entry name" value="CHRD"/>
    <property type="match status" value="1"/>
</dbReference>
<feature type="domain" description="CHRD" evidence="1">
    <location>
        <begin position="41"/>
        <end position="178"/>
    </location>
</feature>
<keyword evidence="3" id="KW-1185">Reference proteome</keyword>
<dbReference type="KEGG" id="halg:HUG10_02615"/>
<reference evidence="2 3" key="1">
    <citation type="submission" date="2020-07" db="EMBL/GenBank/DDBJ databases">
        <title>Gai3-2, isolated from salt lake.</title>
        <authorList>
            <person name="Cui H."/>
            <person name="Shi X."/>
        </authorList>
    </citation>
    <scope>NUCLEOTIDE SEQUENCE [LARGE SCALE GENOMIC DNA]</scope>
    <source>
        <strain evidence="2 3">Gai3-2</strain>
    </source>
</reference>
<dbReference type="GeneID" id="56027690"/>
<dbReference type="EMBL" id="CP058529">
    <property type="protein sequence ID" value="QLG26499.1"/>
    <property type="molecule type" value="Genomic_DNA"/>
</dbReference>
<sequence>MELESISNWTGRSRRTALKGIGGLALGAVASGTAVAQEEDSRTDFTAELLPENAVPPDYEPASCDAEGVANFRLVEEEERVEYQLRLDGIEGVSGVHLHRGSSGENGPHVVDIHKGEPTGDTGEFFSLYARGEFLPDDFADDFDGSFADVVELIRDGETYLQVHRDDEGKEVVRGALK</sequence>
<organism evidence="2 3">
    <name type="scientific">Halorarum halophilum</name>
    <dbReference type="NCBI Taxonomy" id="2743090"/>
    <lineage>
        <taxon>Archaea</taxon>
        <taxon>Methanobacteriati</taxon>
        <taxon>Methanobacteriota</taxon>
        <taxon>Stenosarchaea group</taxon>
        <taxon>Halobacteria</taxon>
        <taxon>Halobacteriales</taxon>
        <taxon>Haloferacaceae</taxon>
        <taxon>Halorarum</taxon>
    </lineage>
</organism>
<dbReference type="InterPro" id="IPR010895">
    <property type="entry name" value="CHRD"/>
</dbReference>
<dbReference type="PROSITE" id="PS51318">
    <property type="entry name" value="TAT"/>
    <property type="match status" value="1"/>
</dbReference>
<dbReference type="Proteomes" id="UP000509750">
    <property type="component" value="Chromosome"/>
</dbReference>
<proteinExistence type="predicted"/>
<gene>
    <name evidence="2" type="ORF">HUG10_02615</name>
</gene>
<dbReference type="SMART" id="SM00754">
    <property type="entry name" value="CHRD"/>
    <property type="match status" value="1"/>
</dbReference>
<dbReference type="Pfam" id="PF07452">
    <property type="entry name" value="CHRD"/>
    <property type="match status" value="1"/>
</dbReference>
<name>A0A7D5K685_9EURY</name>
<dbReference type="InterPro" id="IPR006311">
    <property type="entry name" value="TAT_signal"/>
</dbReference>